<reference evidence="1" key="1">
    <citation type="submission" date="2020-03" db="EMBL/GenBank/DDBJ databases">
        <title>Whole Genome Sequence of Trichophyton interdigitale from India.</title>
        <authorList>
            <person name="Kumar P."/>
        </authorList>
    </citation>
    <scope>NUCLEOTIDE SEQUENCE</scope>
    <source>
        <strain evidence="1">UCMS-IGIB-CI14</strain>
    </source>
</reference>
<evidence type="ECO:0000313" key="2">
    <source>
        <dbReference type="Proteomes" id="UP000749309"/>
    </source>
</evidence>
<dbReference type="EMBL" id="JAAQVJ010000140">
    <property type="protein sequence ID" value="KAF3893389.1"/>
    <property type="molecule type" value="Genomic_DNA"/>
</dbReference>
<comment type="caution">
    <text evidence="1">The sequence shown here is derived from an EMBL/GenBank/DDBJ whole genome shotgun (WGS) entry which is preliminary data.</text>
</comment>
<name>A0A9P4YFY4_9EURO</name>
<protein>
    <submittedName>
        <fullName evidence="1">Uncharacterized protein</fullName>
    </submittedName>
</protein>
<proteinExistence type="predicted"/>
<sequence>MQQVVPRPGSPEQRRIASAQLCTGLLATTAAPKKKNHSTAWRSAEENRAACAVLGGWRTAAVSSRSCCSQVTSLTRWLWGKADEAGPIVPGSSGQQVEEACIGSPVTSKVCKKQKKKKKKKKKKNQEARSCRLCRSLGQSICGQRWPDYQPNGFTER</sequence>
<accession>A0A9P4YFY4</accession>
<gene>
    <name evidence="1" type="ORF">GY632_4232</name>
</gene>
<dbReference type="AlphaFoldDB" id="A0A9P4YFY4"/>
<evidence type="ECO:0000313" key="1">
    <source>
        <dbReference type="EMBL" id="KAF3893389.1"/>
    </source>
</evidence>
<organism evidence="1 2">
    <name type="scientific">Trichophyton interdigitale</name>
    <dbReference type="NCBI Taxonomy" id="101480"/>
    <lineage>
        <taxon>Eukaryota</taxon>
        <taxon>Fungi</taxon>
        <taxon>Dikarya</taxon>
        <taxon>Ascomycota</taxon>
        <taxon>Pezizomycotina</taxon>
        <taxon>Eurotiomycetes</taxon>
        <taxon>Eurotiomycetidae</taxon>
        <taxon>Onygenales</taxon>
        <taxon>Arthrodermataceae</taxon>
        <taxon>Trichophyton</taxon>
    </lineage>
</organism>
<dbReference type="Proteomes" id="UP000749309">
    <property type="component" value="Unassembled WGS sequence"/>
</dbReference>